<dbReference type="EMBL" id="PQXK01000066">
    <property type="protein sequence ID" value="TGO38816.1"/>
    <property type="molecule type" value="Genomic_DNA"/>
</dbReference>
<feature type="compositionally biased region" description="Low complexity" evidence="2">
    <location>
        <begin position="590"/>
        <end position="603"/>
    </location>
</feature>
<feature type="compositionally biased region" description="Polar residues" evidence="2">
    <location>
        <begin position="510"/>
        <end position="519"/>
    </location>
</feature>
<evidence type="ECO:0008006" key="5">
    <source>
        <dbReference type="Google" id="ProtNLM"/>
    </source>
</evidence>
<dbReference type="Pfam" id="PF12224">
    <property type="entry name" value="Amidoligase_2"/>
    <property type="match status" value="1"/>
</dbReference>
<dbReference type="PANTHER" id="PTHR36847:SF1">
    <property type="entry name" value="AMIDOLIGASE ENZYME"/>
    <property type="match status" value="1"/>
</dbReference>
<proteinExistence type="predicted"/>
<gene>
    <name evidence="3" type="ORF">BHYA_0066g00030</name>
</gene>
<dbReference type="AlphaFoldDB" id="A0A4Z1GPG9"/>
<keyword evidence="4" id="KW-1185">Reference proteome</keyword>
<dbReference type="Proteomes" id="UP000297814">
    <property type="component" value="Unassembled WGS sequence"/>
</dbReference>
<feature type="region of interest" description="Disordered" evidence="2">
    <location>
        <begin position="1062"/>
        <end position="1112"/>
    </location>
</feature>
<evidence type="ECO:0000313" key="3">
    <source>
        <dbReference type="EMBL" id="TGO38816.1"/>
    </source>
</evidence>
<organism evidence="3 4">
    <name type="scientific">Botrytis hyacinthi</name>
    <dbReference type="NCBI Taxonomy" id="278943"/>
    <lineage>
        <taxon>Eukaryota</taxon>
        <taxon>Fungi</taxon>
        <taxon>Dikarya</taxon>
        <taxon>Ascomycota</taxon>
        <taxon>Pezizomycotina</taxon>
        <taxon>Leotiomycetes</taxon>
        <taxon>Helotiales</taxon>
        <taxon>Sclerotiniaceae</taxon>
        <taxon>Botrytis</taxon>
    </lineage>
</organism>
<feature type="coiled-coil region" evidence="1">
    <location>
        <begin position="704"/>
        <end position="731"/>
    </location>
</feature>
<feature type="compositionally biased region" description="Basic and acidic residues" evidence="2">
    <location>
        <begin position="477"/>
        <end position="487"/>
    </location>
</feature>
<keyword evidence="1" id="KW-0175">Coiled coil</keyword>
<feature type="compositionally biased region" description="Acidic residues" evidence="2">
    <location>
        <begin position="1075"/>
        <end position="1090"/>
    </location>
</feature>
<evidence type="ECO:0000313" key="4">
    <source>
        <dbReference type="Proteomes" id="UP000297814"/>
    </source>
</evidence>
<feature type="compositionally biased region" description="Acidic residues" evidence="2">
    <location>
        <begin position="426"/>
        <end position="448"/>
    </location>
</feature>
<feature type="region of interest" description="Disordered" evidence="2">
    <location>
        <begin position="510"/>
        <end position="603"/>
    </location>
</feature>
<accession>A0A4Z1GPG9</accession>
<feature type="region of interest" description="Disordered" evidence="2">
    <location>
        <begin position="972"/>
        <end position="998"/>
    </location>
</feature>
<dbReference type="InterPro" id="IPR022025">
    <property type="entry name" value="Amidoligase_2"/>
</dbReference>
<name>A0A4Z1GPG9_9HELO</name>
<sequence length="1112" mass="125140">MNIVHVPKKTPVSPDSPSFGIEFEFLIAVLAKPSIENPNPSDPRTVYFPSTPEDNAPAYFQIPVGKEDWANEWSIYAHIKRSLASIGLPTEPGKANSNFAMWEVTGDGSITPPKPPHRRNKKAYADWQAYTYYPIEIRTPAYYHSEDALRDVADFCKIMRRNYLVTVNESCGLHVHIGYGMQGFTLPHLRRLGAMIQAFEPQFDSIHPEHRIDSRNDHCVSFRGNTYFQWRYQQDHGKSPRVLETIATLLACESRDAFWTCVASEGAAGAHSFVGHKTAWNFDRMGTETKPHDKCLPDTIEFRGHEGSLDAQVVGNWVRVLVALVAYARSPDPWGFGELLSRVRQEEWEREERDQRITGSGRYEPGGVMYRPVFGEEWCGLVDLLRVLKLEGPALYYENRKGRWLQNGVYHHWYTQAPSEYIITPVDEDDNNNNNDDSNDNDNGEDEISSPSSKSSSASKSGRFDPFNPNPMTPAQPDEHPGEKKPEAEVSIPVDLTQFGIDVGFSDPASSTKVSLPHTSSAKPSSKKSVSPDSFPMRPNAGIAIKVHPPASDVSSEKPDVAVPDFIAPDTNTAEPKPTPTPHTGFQVPSSSSSSTINSSTKSISLSLSHYERKAAKAAAVTAKYWEEERKRVPAENEKEAEKRVNVILKKTERNKKKSSMDIGSERAISVRSAGSTPKFEDLGPREEDVWEPQGWGGVGGEAVSEETKIFEEEKKRIEEQKRQEELIRNLKPGIGYLRPISHPPLRSLPGAVKFTKRDKNQHSHLLQGTPAEEIEALAPNTANFLGRAFHRAVRAPSTPWLEHAPSGAGLNPKRNPYPGPVPDMHEYIGPALQDALNSTIGDPWVWDHGIYTRSESLAHMLRGHQLCDVSPTIKKRLIGYNFVIDHHTRGKKIHSLFPARAHNVRGFEDAEDRWWRGQLAEGGIVRLERLAASSDEGVALTALEMLEGWERGDRQYLYEPVGVQNPFKAGERTQPQAEEDISPGAVVAGPENDPSAVVTRDPRVEERKMFREIFEADERARQEVEDQEEEEMEREMERVELEKHRRMEFAIAKILKLRAENEEKEKKKKKKGEEEEEEKKEDEEEEEDTTTAAPEPENSWQRGDEGGFGTI</sequence>
<feature type="region of interest" description="Disordered" evidence="2">
    <location>
        <begin position="424"/>
        <end position="487"/>
    </location>
</feature>
<feature type="region of interest" description="Disordered" evidence="2">
    <location>
        <begin position="673"/>
        <end position="703"/>
    </location>
</feature>
<feature type="compositionally biased region" description="Low complexity" evidence="2">
    <location>
        <begin position="520"/>
        <end position="536"/>
    </location>
</feature>
<protein>
    <recommendedName>
        <fullName evidence="5">Amidoligase enzyme</fullName>
    </recommendedName>
</protein>
<feature type="compositionally biased region" description="Basic and acidic residues" evidence="2">
    <location>
        <begin position="679"/>
        <end position="688"/>
    </location>
</feature>
<reference evidence="3 4" key="1">
    <citation type="submission" date="2017-12" db="EMBL/GenBank/DDBJ databases">
        <title>Comparative genomics of Botrytis spp.</title>
        <authorList>
            <person name="Valero-Jimenez C.A."/>
            <person name="Tapia P."/>
            <person name="Veloso J."/>
            <person name="Silva-Moreno E."/>
            <person name="Staats M."/>
            <person name="Valdes J.H."/>
            <person name="Van Kan J.A.L."/>
        </authorList>
    </citation>
    <scope>NUCLEOTIDE SEQUENCE [LARGE SCALE GENOMIC DNA]</scope>
    <source>
        <strain evidence="3 4">Bh0001</strain>
    </source>
</reference>
<dbReference type="PANTHER" id="PTHR36847">
    <property type="entry name" value="AMIDOLIGASE ENZYME"/>
    <property type="match status" value="1"/>
</dbReference>
<evidence type="ECO:0000256" key="2">
    <source>
        <dbReference type="SAM" id="MobiDB-lite"/>
    </source>
</evidence>
<comment type="caution">
    <text evidence="3">The sequence shown here is derived from an EMBL/GenBank/DDBJ whole genome shotgun (WGS) entry which is preliminary data.</text>
</comment>
<feature type="compositionally biased region" description="Low complexity" evidence="2">
    <location>
        <begin position="449"/>
        <end position="461"/>
    </location>
</feature>
<evidence type="ECO:0000256" key="1">
    <source>
        <dbReference type="SAM" id="Coils"/>
    </source>
</evidence>